<organism evidence="2 3">
    <name type="scientific">Methanocaldococcus jannaschii</name>
    <dbReference type="NCBI Taxonomy" id="2190"/>
    <lineage>
        <taxon>Archaea</taxon>
        <taxon>Methanobacteriati</taxon>
        <taxon>Methanobacteriota</taxon>
        <taxon>Methanomada group</taxon>
        <taxon>Methanococci</taxon>
        <taxon>Methanococcales</taxon>
        <taxon>Methanocaldococcaceae</taxon>
        <taxon>Methanocaldococcus</taxon>
    </lineage>
</organism>
<sequence>MEKIKIKVVIDTNVFISALINPNGIPGKILDLIFEEKIVNYTSPSILKEIGFKCLSPKLRKYLGNENRILKILTAFSSVSVIINPNTNFNVCRDEDDNKFINVAYESKAIIITGDKDLISLRDENKYLKINNIHLKVPTPKEFIEEFEKFIS</sequence>
<dbReference type="InterPro" id="IPR002850">
    <property type="entry name" value="PIN_toxin-like"/>
</dbReference>
<feature type="domain" description="PIN" evidence="1">
    <location>
        <begin position="6"/>
        <end position="120"/>
    </location>
</feature>
<evidence type="ECO:0000313" key="2">
    <source>
        <dbReference type="EMBL" id="HII59376.1"/>
    </source>
</evidence>
<dbReference type="InterPro" id="IPR002716">
    <property type="entry name" value="PIN_dom"/>
</dbReference>
<dbReference type="NCBIfam" id="TIGR00305">
    <property type="entry name" value="putative toxin-antitoxin system toxin component, PIN family"/>
    <property type="match status" value="1"/>
</dbReference>
<dbReference type="Pfam" id="PF13470">
    <property type="entry name" value="PIN_3"/>
    <property type="match status" value="1"/>
</dbReference>
<accession>A0A832WKV5</accession>
<gene>
    <name evidence="2" type="ORF">HA335_02160</name>
</gene>
<name>A0A832WKV5_9EURY</name>
<dbReference type="InterPro" id="IPR029060">
    <property type="entry name" value="PIN-like_dom_sf"/>
</dbReference>
<dbReference type="Gene3D" id="3.40.50.1010">
    <property type="entry name" value="5'-nuclease"/>
    <property type="match status" value="1"/>
</dbReference>
<reference evidence="2" key="1">
    <citation type="journal article" date="2020" name="bioRxiv">
        <title>A rank-normalized archaeal taxonomy based on genome phylogeny resolves widespread incomplete and uneven classifications.</title>
        <authorList>
            <person name="Rinke C."/>
            <person name="Chuvochina M."/>
            <person name="Mussig A.J."/>
            <person name="Chaumeil P.-A."/>
            <person name="Waite D.W."/>
            <person name="Whitman W.B."/>
            <person name="Parks D.H."/>
            <person name="Hugenholtz P."/>
        </authorList>
    </citation>
    <scope>NUCLEOTIDE SEQUENCE</scope>
    <source>
        <strain evidence="2">UBA8849</strain>
    </source>
</reference>
<dbReference type="AlphaFoldDB" id="A0A832WKV5"/>
<dbReference type="SUPFAM" id="SSF88723">
    <property type="entry name" value="PIN domain-like"/>
    <property type="match status" value="1"/>
</dbReference>
<dbReference type="Proteomes" id="UP000645676">
    <property type="component" value="Unassembled WGS sequence"/>
</dbReference>
<dbReference type="SMART" id="SM00670">
    <property type="entry name" value="PINc"/>
    <property type="match status" value="1"/>
</dbReference>
<dbReference type="EMBL" id="DUJR01000009">
    <property type="protein sequence ID" value="HII59376.1"/>
    <property type="molecule type" value="Genomic_DNA"/>
</dbReference>
<proteinExistence type="predicted"/>
<dbReference type="PANTHER" id="PTHR34610:SF3">
    <property type="entry name" value="SSL7007 PROTEIN"/>
    <property type="match status" value="1"/>
</dbReference>
<evidence type="ECO:0000313" key="3">
    <source>
        <dbReference type="Proteomes" id="UP000645676"/>
    </source>
</evidence>
<evidence type="ECO:0000259" key="1">
    <source>
        <dbReference type="SMART" id="SM00670"/>
    </source>
</evidence>
<protein>
    <submittedName>
        <fullName evidence="2">Putative toxin-antitoxin system toxin component, PIN family</fullName>
    </submittedName>
</protein>
<dbReference type="PANTHER" id="PTHR34610">
    <property type="entry name" value="SSL7007 PROTEIN"/>
    <property type="match status" value="1"/>
</dbReference>
<comment type="caution">
    <text evidence="2">The sequence shown here is derived from an EMBL/GenBank/DDBJ whole genome shotgun (WGS) entry which is preliminary data.</text>
</comment>